<keyword evidence="9" id="KW-1185">Reference proteome</keyword>
<sequence length="304" mass="35445">MENLHVLMQGLPPVSRYWAGGLMLAHAMVQFKLVPGARLEFSVSRAFSTQPWRVITSFFYYGPLSMNTLFSIYNTVQWSKLLEESFSLSRATFPDSIAVFDEEQQQVLMRATRRLEPLDYFHYLVLMAVAVIGLSTYGSYVLGYPTPMMGGMLYEILTYILCRRNPQLQVGIFGIIVIRGIYIPLMSMVFALVSSEEFSILLQQLSAESFTMGSLWNVLTTFAIWRGLVCISIGHFLWFVHSVLFDTIYDDRNNKRYSLRHGTVKRVQQAQQINYIDMTKTVMRWIMLPPWYWVMIHNIKRRRY</sequence>
<dbReference type="EMBL" id="GL996514">
    <property type="protein sequence ID" value="EGV65440.1"/>
    <property type="molecule type" value="Genomic_DNA"/>
</dbReference>
<comment type="similarity">
    <text evidence="2 7">Belongs to the derlin family.</text>
</comment>
<dbReference type="Pfam" id="PF04511">
    <property type="entry name" value="DER1"/>
    <property type="match status" value="1"/>
</dbReference>
<dbReference type="eggNOG" id="KOG0858">
    <property type="taxonomic scope" value="Eukaryota"/>
</dbReference>
<comment type="function">
    <text evidence="7">May be involved in the degradation of misfolded endoplasmic reticulum (ER) luminal proteins.</text>
</comment>
<dbReference type="Proteomes" id="UP000000707">
    <property type="component" value="Unassembled WGS sequence"/>
</dbReference>
<dbReference type="STRING" id="590646.G3B0P3"/>
<gene>
    <name evidence="8" type="ORF">CANTEDRAFT_102578</name>
</gene>
<keyword evidence="5 7" id="KW-1133">Transmembrane helix</keyword>
<dbReference type="OrthoDB" id="1716531at2759"/>
<name>G3B0P3_CANTC</name>
<dbReference type="GO" id="GO:0006950">
    <property type="term" value="P:response to stress"/>
    <property type="evidence" value="ECO:0007669"/>
    <property type="project" value="UniProtKB-ARBA"/>
</dbReference>
<feature type="transmembrane region" description="Helical" evidence="7">
    <location>
        <begin position="120"/>
        <end position="142"/>
    </location>
</feature>
<organism evidence="9">
    <name type="scientific">Candida tenuis (strain ATCC 10573 / BCRC 21748 / CBS 615 / JCM 9827 / NBRC 10315 / NRRL Y-1498 / VKM Y-70)</name>
    <name type="common">Yeast</name>
    <name type="synonym">Yamadazyma tenuis</name>
    <dbReference type="NCBI Taxonomy" id="590646"/>
    <lineage>
        <taxon>Eukaryota</taxon>
        <taxon>Fungi</taxon>
        <taxon>Dikarya</taxon>
        <taxon>Ascomycota</taxon>
        <taxon>Saccharomycotina</taxon>
        <taxon>Pichiomycetes</taxon>
        <taxon>Debaryomycetaceae</taxon>
        <taxon>Yamadazyma</taxon>
    </lineage>
</organism>
<keyword evidence="4 7" id="KW-0256">Endoplasmic reticulum</keyword>
<accession>G3B0P3</accession>
<evidence type="ECO:0000256" key="3">
    <source>
        <dbReference type="ARBA" id="ARBA00022692"/>
    </source>
</evidence>
<proteinExistence type="inferred from homology"/>
<dbReference type="InterPro" id="IPR007599">
    <property type="entry name" value="DER1"/>
</dbReference>
<dbReference type="GO" id="GO:0005789">
    <property type="term" value="C:endoplasmic reticulum membrane"/>
    <property type="evidence" value="ECO:0007669"/>
    <property type="project" value="UniProtKB-SubCell"/>
</dbReference>
<evidence type="ECO:0000256" key="2">
    <source>
        <dbReference type="ARBA" id="ARBA00008917"/>
    </source>
</evidence>
<dbReference type="HOGENOM" id="CLU_891365_0_0_1"/>
<evidence type="ECO:0000313" key="9">
    <source>
        <dbReference type="Proteomes" id="UP000000707"/>
    </source>
</evidence>
<reference evidence="8 9" key="1">
    <citation type="journal article" date="2011" name="Proc. Natl. Acad. Sci. U.S.A.">
        <title>Comparative genomics of xylose-fermenting fungi for enhanced biofuel production.</title>
        <authorList>
            <person name="Wohlbach D.J."/>
            <person name="Kuo A."/>
            <person name="Sato T.K."/>
            <person name="Potts K.M."/>
            <person name="Salamov A.A."/>
            <person name="LaButti K.M."/>
            <person name="Sun H."/>
            <person name="Clum A."/>
            <person name="Pangilinan J.L."/>
            <person name="Lindquist E.A."/>
            <person name="Lucas S."/>
            <person name="Lapidus A."/>
            <person name="Jin M."/>
            <person name="Gunawan C."/>
            <person name="Balan V."/>
            <person name="Dale B.E."/>
            <person name="Jeffries T.W."/>
            <person name="Zinkel R."/>
            <person name="Barry K.W."/>
            <person name="Grigoriev I.V."/>
            <person name="Gasch A.P."/>
        </authorList>
    </citation>
    <scope>NUCLEOTIDE SEQUENCE [LARGE SCALE GENOMIC DNA]</scope>
    <source>
        <strain evidence="9">ATCC 10573 / BCRC 21748 / CBS 615 / JCM 9827 / NBRC 10315 / NRRL Y-1498 / VKM Y-70</strain>
    </source>
</reference>
<protein>
    <recommendedName>
        <fullName evidence="7">Derlin</fullName>
    </recommendedName>
</protein>
<evidence type="ECO:0000313" key="8">
    <source>
        <dbReference type="EMBL" id="EGV65440.1"/>
    </source>
</evidence>
<comment type="subcellular location">
    <subcellularLocation>
        <location evidence="1 7">Endoplasmic reticulum membrane</location>
        <topology evidence="1 7">Multi-pass membrane protein</topology>
    </subcellularLocation>
</comment>
<evidence type="ECO:0000256" key="6">
    <source>
        <dbReference type="ARBA" id="ARBA00023136"/>
    </source>
</evidence>
<evidence type="ECO:0000256" key="1">
    <source>
        <dbReference type="ARBA" id="ARBA00004477"/>
    </source>
</evidence>
<evidence type="ECO:0000256" key="7">
    <source>
        <dbReference type="RuleBase" id="RU363059"/>
    </source>
</evidence>
<keyword evidence="3 7" id="KW-0812">Transmembrane</keyword>
<dbReference type="PANTHER" id="PTHR11009">
    <property type="entry name" value="DER1-LIKE PROTEIN, DERLIN"/>
    <property type="match status" value="1"/>
</dbReference>
<evidence type="ECO:0000256" key="5">
    <source>
        <dbReference type="ARBA" id="ARBA00022989"/>
    </source>
</evidence>
<dbReference type="AlphaFoldDB" id="G3B0P3"/>
<evidence type="ECO:0000256" key="4">
    <source>
        <dbReference type="ARBA" id="ARBA00022824"/>
    </source>
</evidence>
<feature type="transmembrane region" description="Helical" evidence="7">
    <location>
        <begin position="214"/>
        <end position="240"/>
    </location>
</feature>
<feature type="transmembrane region" description="Helical" evidence="7">
    <location>
        <begin position="170"/>
        <end position="193"/>
    </location>
</feature>
<keyword evidence="6 7" id="KW-0472">Membrane</keyword>
<comment type="caution">
    <text evidence="7">Lacks conserved residue(s) required for the propagation of feature annotation.</text>
</comment>